<reference evidence="2" key="1">
    <citation type="submission" date="2016-10" db="EMBL/GenBank/DDBJ databases">
        <authorList>
            <person name="Varghese N."/>
            <person name="Submissions S."/>
        </authorList>
    </citation>
    <scope>NUCLEOTIDE SEQUENCE [LARGE SCALE GENOMIC DNA]</scope>
    <source>
        <strain evidence="2">CGMCC 1.10783</strain>
    </source>
</reference>
<dbReference type="InterPro" id="IPR046348">
    <property type="entry name" value="SIS_dom_sf"/>
</dbReference>
<evidence type="ECO:0000313" key="2">
    <source>
        <dbReference type="Proteomes" id="UP000182130"/>
    </source>
</evidence>
<dbReference type="PANTHER" id="PTHR30390:SF6">
    <property type="entry name" value="DNAA INITIATOR-ASSOCIATING PROTEIN DIAA"/>
    <property type="match status" value="1"/>
</dbReference>
<sequence length="215" mass="22527">MKVVIDRGRDPEPAVEELPQEAVDVVLAHLGQVGPAVAALRRESSRLAEWGEELARRLVTGKKVLAAGNGGDAAEAQHFTAELVGRHVKDRQAFPAIALPADASAVTAIGNDYGYDEVFARQVSGHIRNGDVLLVLSADGRSPNLLAAVEAAHKAGATVWALTGASPNPLAGSADEAICINADPSHAQEAHLIAIHALCGCFDAAVERFRKEGRI</sequence>
<dbReference type="PROSITE" id="PS51464">
    <property type="entry name" value="SIS"/>
    <property type="match status" value="1"/>
</dbReference>
<dbReference type="GO" id="GO:0097367">
    <property type="term" value="F:carbohydrate derivative binding"/>
    <property type="evidence" value="ECO:0007669"/>
    <property type="project" value="InterPro"/>
</dbReference>
<name>A0A1G8TI24_9MICC</name>
<evidence type="ECO:0000313" key="1">
    <source>
        <dbReference type="EMBL" id="SDJ41044.1"/>
    </source>
</evidence>
<dbReference type="RefSeq" id="WP_084111180.1">
    <property type="nucleotide sequence ID" value="NZ_FNEI01000010.1"/>
</dbReference>
<dbReference type="Gene3D" id="3.40.50.10490">
    <property type="entry name" value="Glucose-6-phosphate isomerase like protein, domain 1"/>
    <property type="match status" value="1"/>
</dbReference>
<dbReference type="CDD" id="cd05006">
    <property type="entry name" value="SIS_GmhA"/>
    <property type="match status" value="1"/>
</dbReference>
<dbReference type="EMBL" id="FNEI01000010">
    <property type="protein sequence ID" value="SDJ41044.1"/>
    <property type="molecule type" value="Genomic_DNA"/>
</dbReference>
<dbReference type="PANTHER" id="PTHR30390">
    <property type="entry name" value="SEDOHEPTULOSE 7-PHOSPHATE ISOMERASE / DNAA INITIATOR-ASSOCIATING FACTOR FOR REPLICATION INITIATION"/>
    <property type="match status" value="1"/>
</dbReference>
<keyword evidence="2" id="KW-1185">Reference proteome</keyword>
<dbReference type="AlphaFoldDB" id="A0A1G8TI24"/>
<dbReference type="Proteomes" id="UP000182130">
    <property type="component" value="Unassembled WGS sequence"/>
</dbReference>
<dbReference type="SUPFAM" id="SSF53697">
    <property type="entry name" value="SIS domain"/>
    <property type="match status" value="1"/>
</dbReference>
<dbReference type="OrthoDB" id="9810929at2"/>
<dbReference type="Pfam" id="PF13580">
    <property type="entry name" value="SIS_2"/>
    <property type="match status" value="1"/>
</dbReference>
<dbReference type="InterPro" id="IPR035461">
    <property type="entry name" value="GmhA/DiaA"/>
</dbReference>
<dbReference type="GO" id="GO:1901135">
    <property type="term" value="P:carbohydrate derivative metabolic process"/>
    <property type="evidence" value="ECO:0007669"/>
    <property type="project" value="InterPro"/>
</dbReference>
<organism evidence="1 2">
    <name type="scientific">Arthrobacter cupressi</name>
    <dbReference type="NCBI Taxonomy" id="1045773"/>
    <lineage>
        <taxon>Bacteria</taxon>
        <taxon>Bacillati</taxon>
        <taxon>Actinomycetota</taxon>
        <taxon>Actinomycetes</taxon>
        <taxon>Micrococcales</taxon>
        <taxon>Micrococcaceae</taxon>
        <taxon>Arthrobacter</taxon>
    </lineage>
</organism>
<protein>
    <submittedName>
        <fullName evidence="1">D-sedoheptulose 7-phosphate isomerase</fullName>
    </submittedName>
</protein>
<proteinExistence type="predicted"/>
<accession>A0A1G8TI24</accession>
<dbReference type="STRING" id="1045773.SAMN05216555_110111"/>
<keyword evidence="1" id="KW-0413">Isomerase</keyword>
<dbReference type="GO" id="GO:0016853">
    <property type="term" value="F:isomerase activity"/>
    <property type="evidence" value="ECO:0007669"/>
    <property type="project" value="UniProtKB-KW"/>
</dbReference>
<gene>
    <name evidence="1" type="ORF">SAMN05216555_110111</name>
</gene>
<dbReference type="InterPro" id="IPR050099">
    <property type="entry name" value="SIS_GmhA/DiaA_subfam"/>
</dbReference>
<dbReference type="InterPro" id="IPR001347">
    <property type="entry name" value="SIS_dom"/>
</dbReference>